<dbReference type="InterPro" id="IPR001119">
    <property type="entry name" value="SLH_dom"/>
</dbReference>
<dbReference type="RefSeq" id="WP_366292746.1">
    <property type="nucleotide sequence ID" value="NZ_CP159992.1"/>
</dbReference>
<dbReference type="GO" id="GO:0030246">
    <property type="term" value="F:carbohydrate binding"/>
    <property type="evidence" value="ECO:0007669"/>
    <property type="project" value="InterPro"/>
</dbReference>
<dbReference type="CDD" id="cd08548">
    <property type="entry name" value="Type_I_cohesin_like"/>
    <property type="match status" value="1"/>
</dbReference>
<dbReference type="SUPFAM" id="SSF49384">
    <property type="entry name" value="Carbohydrate-binding domain"/>
    <property type="match status" value="2"/>
</dbReference>
<dbReference type="AlphaFoldDB" id="A0AAU8NEM9"/>
<feature type="compositionally biased region" description="Low complexity" evidence="2">
    <location>
        <begin position="393"/>
        <end position="413"/>
    </location>
</feature>
<dbReference type="NCBIfam" id="TIGR02543">
    <property type="entry name" value="List_Bact_rpt"/>
    <property type="match status" value="1"/>
</dbReference>
<organism evidence="4">
    <name type="scientific">Paenibacillus sp. AN1007</name>
    <dbReference type="NCBI Taxonomy" id="3151385"/>
    <lineage>
        <taxon>Bacteria</taxon>
        <taxon>Bacillati</taxon>
        <taxon>Bacillota</taxon>
        <taxon>Bacilli</taxon>
        <taxon>Bacillales</taxon>
        <taxon>Paenibacillaceae</taxon>
        <taxon>Paenibacillus</taxon>
    </lineage>
</organism>
<feature type="compositionally biased region" description="Gly residues" evidence="2">
    <location>
        <begin position="371"/>
        <end position="392"/>
    </location>
</feature>
<name>A0AAU8NEM9_9BACL</name>
<proteinExistence type="predicted"/>
<evidence type="ECO:0000313" key="4">
    <source>
        <dbReference type="EMBL" id="XCP94961.1"/>
    </source>
</evidence>
<reference evidence="4" key="1">
    <citation type="submission" date="2024-05" db="EMBL/GenBank/DDBJ databases">
        <title>Draft genome assemblies of 36 bacteria isolated from hibernating arctic ground squirrels.</title>
        <authorList>
            <person name="McKee H."/>
            <person name="Mullen L."/>
            <person name="Drown D.M."/>
            <person name="Duddleston K.N."/>
        </authorList>
    </citation>
    <scope>NUCLEOTIDE SEQUENCE</scope>
    <source>
        <strain evidence="4">AN1007</strain>
    </source>
</reference>
<accession>A0AAU8NEM9</accession>
<dbReference type="InterPro" id="IPR042229">
    <property type="entry name" value="Listeria/Bacterioides_rpt_sf"/>
</dbReference>
<evidence type="ECO:0000259" key="3">
    <source>
        <dbReference type="PROSITE" id="PS51272"/>
    </source>
</evidence>
<dbReference type="Pfam" id="PF09479">
    <property type="entry name" value="Flg_new"/>
    <property type="match status" value="1"/>
</dbReference>
<feature type="region of interest" description="Disordered" evidence="2">
    <location>
        <begin position="365"/>
        <end position="422"/>
    </location>
</feature>
<comment type="subcellular location">
    <subcellularLocation>
        <location evidence="1">Cell envelope</location>
    </subcellularLocation>
</comment>
<gene>
    <name evidence="4" type="ORF">ABXS70_28375</name>
</gene>
<protein>
    <submittedName>
        <fullName evidence="4">S-layer homology domain-containing protein</fullName>
    </submittedName>
</protein>
<feature type="domain" description="SLH" evidence="3">
    <location>
        <begin position="705"/>
        <end position="768"/>
    </location>
</feature>
<dbReference type="Gene3D" id="2.60.40.680">
    <property type="match status" value="2"/>
</dbReference>
<evidence type="ECO:0000256" key="1">
    <source>
        <dbReference type="ARBA" id="ARBA00004196"/>
    </source>
</evidence>
<dbReference type="PANTHER" id="PTHR43308">
    <property type="entry name" value="OUTER MEMBRANE PROTEIN ALPHA-RELATED"/>
    <property type="match status" value="1"/>
</dbReference>
<dbReference type="InterPro" id="IPR002102">
    <property type="entry name" value="Cohesin_dom"/>
</dbReference>
<feature type="domain" description="SLH" evidence="3">
    <location>
        <begin position="645"/>
        <end position="704"/>
    </location>
</feature>
<dbReference type="InterPro" id="IPR013378">
    <property type="entry name" value="InlB-like_B-rpt"/>
</dbReference>
<sequence length="835" mass="89859">MLPASLSAVVWADNSPSPDTVELIQAEGFSGELVDVPVYVTPDEFIYKYSIHIQYDSESLELVQDRAVTNELLINPQEEFNTDVSTAGIIKMQASLIENIIVTERTKVATIHFKIKDNVPAGSIILDVTKHDLYESNEPANPSFGIQGEITVKTPRYTVIFDSTGGSLVENTPGVSKGSLINEPLSPTKDGYHFAGWYKDEALTEDWVFLTDIVNGNLTLYAKWIKDEVKKADIQIGSVSGLPGSNVQIPVTVTNTTAGIGSYGMQIDFDANALEVTSIIGGTDLYFDSNYNNQAGWLKTAWADRDGGDARIESGQTMFTVSFRIKSSAAAGEKALSVRTQDAAYFKVTNESGLDMEKTLIPGKVTVNGNGSNGNGGGSGGNGGTVGSGGTSSNGSSGSTGEPSRPSPVATSPAAPPQLGGVDVLVNGKAEQAGISVKSARGEQAVNTVHMDSRKLEAKLAAEGEGSRVTIAFKGNEDIVIGQLNAQMVKNMELKKAVLELRTSQATYTIPAQYLKPEAIARQMGSGIALQDIEVQIEVSPASAETVKRAERAALQNNLTLVAPTYDFTIRALHQNQTIEISKFDAYVERSIALPEGIDPTRITTGVVIDADGKIRHVPTKVIKDNDTYFAQINSLTNSTYSVVWHPLEYVDVADHWSKTAVNDMGSRMIIEGTGEGMFSPNRDITRAEFAAILIRGMGLAPQQGSSSFSDIADSDWYNGAVNTAVSFGLMAGYADGMFRPEDRITREQAMVVLERAMSKTGLNLQPVSTVNEEMLYPFQDTKQLADWARGAAAFNLQQGLITGRHAVELAPKKHMTRAEAAAVMQRLLKQSKLI</sequence>
<dbReference type="EMBL" id="CP159992">
    <property type="protein sequence ID" value="XCP94961.1"/>
    <property type="molecule type" value="Genomic_DNA"/>
</dbReference>
<dbReference type="InterPro" id="IPR051465">
    <property type="entry name" value="Cell_Envelope_Struct_Comp"/>
</dbReference>
<evidence type="ECO:0000256" key="2">
    <source>
        <dbReference type="SAM" id="MobiDB-lite"/>
    </source>
</evidence>
<dbReference type="GO" id="GO:0030313">
    <property type="term" value="C:cell envelope"/>
    <property type="evidence" value="ECO:0007669"/>
    <property type="project" value="UniProtKB-SubCell"/>
</dbReference>
<dbReference type="Gene3D" id="2.60.40.4270">
    <property type="entry name" value="Listeria-Bacteroides repeat domain"/>
    <property type="match status" value="1"/>
</dbReference>
<dbReference type="Pfam" id="PF00963">
    <property type="entry name" value="Cohesin"/>
    <property type="match status" value="2"/>
</dbReference>
<dbReference type="Pfam" id="PF00395">
    <property type="entry name" value="SLH"/>
    <property type="match status" value="3"/>
</dbReference>
<feature type="domain" description="SLH" evidence="3">
    <location>
        <begin position="776"/>
        <end position="835"/>
    </location>
</feature>
<dbReference type="PROSITE" id="PS51272">
    <property type="entry name" value="SLH"/>
    <property type="match status" value="3"/>
</dbReference>
<dbReference type="InterPro" id="IPR008965">
    <property type="entry name" value="CBM2/CBM3_carb-bd_dom_sf"/>
</dbReference>
<dbReference type="GO" id="GO:0000272">
    <property type="term" value="P:polysaccharide catabolic process"/>
    <property type="evidence" value="ECO:0007669"/>
    <property type="project" value="InterPro"/>
</dbReference>